<feature type="domain" description="UvrD-like helicase C-terminal" evidence="14">
    <location>
        <begin position="303"/>
        <end position="590"/>
    </location>
</feature>
<dbReference type="Gene3D" id="1.10.486.10">
    <property type="entry name" value="PCRA, domain 4"/>
    <property type="match status" value="1"/>
</dbReference>
<feature type="region of interest" description="Disordered" evidence="12">
    <location>
        <begin position="725"/>
        <end position="774"/>
    </location>
</feature>
<feature type="domain" description="UvrD-like helicase ATP-binding" evidence="13">
    <location>
        <begin position="23"/>
        <end position="302"/>
    </location>
</feature>
<keyword evidence="16" id="KW-1185">Reference proteome</keyword>
<keyword evidence="5 10" id="KW-0067">ATP-binding</keyword>
<evidence type="ECO:0000256" key="5">
    <source>
        <dbReference type="ARBA" id="ARBA00022840"/>
    </source>
</evidence>
<comment type="catalytic activity">
    <reaction evidence="8">
        <text>Couples ATP hydrolysis with the unwinding of duplex DNA by translocating in the 3'-5' direction.</text>
        <dbReference type="EC" id="5.6.2.4"/>
    </reaction>
</comment>
<keyword evidence="4 10" id="KW-0347">Helicase</keyword>
<gene>
    <name evidence="15" type="primary">pcrA</name>
    <name evidence="15" type="ORF">KB449_36180</name>
</gene>
<evidence type="ECO:0000256" key="4">
    <source>
        <dbReference type="ARBA" id="ARBA00022806"/>
    </source>
</evidence>
<dbReference type="Proteomes" id="UP001161691">
    <property type="component" value="Unassembled WGS sequence"/>
</dbReference>
<dbReference type="Pfam" id="PF21196">
    <property type="entry name" value="PcrA_UvrD_tudor"/>
    <property type="match status" value="1"/>
</dbReference>
<comment type="similarity">
    <text evidence="1 11">Belongs to the helicase family. UvrD subfamily.</text>
</comment>
<evidence type="ECO:0000256" key="10">
    <source>
        <dbReference type="PROSITE-ProRule" id="PRU00560"/>
    </source>
</evidence>
<dbReference type="SUPFAM" id="SSF52540">
    <property type="entry name" value="P-loop containing nucleoside triphosphate hydrolases"/>
    <property type="match status" value="1"/>
</dbReference>
<keyword evidence="7" id="KW-0413">Isomerase</keyword>
<evidence type="ECO:0000256" key="8">
    <source>
        <dbReference type="ARBA" id="ARBA00034617"/>
    </source>
</evidence>
<accession>A0ABT6TU97</accession>
<comment type="caution">
    <text evidence="15">The sequence shown here is derived from an EMBL/GenBank/DDBJ whole genome shotgun (WGS) entry which is preliminary data.</text>
</comment>
<name>A0ABT6TU97_9BACL</name>
<dbReference type="Pfam" id="PF13361">
    <property type="entry name" value="UvrD_C"/>
    <property type="match status" value="1"/>
</dbReference>
<dbReference type="PANTHER" id="PTHR11070:SF2">
    <property type="entry name" value="ATP-DEPENDENT DNA HELICASE SRS2"/>
    <property type="match status" value="1"/>
</dbReference>
<evidence type="ECO:0000256" key="9">
    <source>
        <dbReference type="ARBA" id="ARBA00048988"/>
    </source>
</evidence>
<proteinExistence type="inferred from homology"/>
<protein>
    <recommendedName>
        <fullName evidence="11">ATP-dependent DNA helicase</fullName>
        <ecNumber evidence="11">5.6.2.4</ecNumber>
    </recommendedName>
</protein>
<dbReference type="Gene3D" id="1.10.10.160">
    <property type="match status" value="1"/>
</dbReference>
<dbReference type="GO" id="GO:0016787">
    <property type="term" value="F:hydrolase activity"/>
    <property type="evidence" value="ECO:0007669"/>
    <property type="project" value="UniProtKB-KW"/>
</dbReference>
<evidence type="ECO:0000256" key="12">
    <source>
        <dbReference type="SAM" id="MobiDB-lite"/>
    </source>
</evidence>
<keyword evidence="2 10" id="KW-0547">Nucleotide-binding</keyword>
<dbReference type="GO" id="GO:0003678">
    <property type="term" value="F:DNA helicase activity"/>
    <property type="evidence" value="ECO:0007669"/>
    <property type="project" value="UniProtKB-EC"/>
</dbReference>
<evidence type="ECO:0000256" key="11">
    <source>
        <dbReference type="RuleBase" id="RU364053"/>
    </source>
</evidence>
<evidence type="ECO:0000256" key="1">
    <source>
        <dbReference type="ARBA" id="ARBA00009922"/>
    </source>
</evidence>
<dbReference type="InterPro" id="IPR014017">
    <property type="entry name" value="DNA_helicase_UvrD-like_C"/>
</dbReference>
<keyword evidence="3 10" id="KW-0378">Hydrolase</keyword>
<keyword evidence="6 11" id="KW-0238">DNA-binding</keyword>
<dbReference type="PROSITE" id="PS51217">
    <property type="entry name" value="UVRD_HELICASE_CTER"/>
    <property type="match status" value="1"/>
</dbReference>
<dbReference type="EMBL" id="JAGRPV010000002">
    <property type="protein sequence ID" value="MDI4650426.1"/>
    <property type="molecule type" value="Genomic_DNA"/>
</dbReference>
<evidence type="ECO:0000256" key="3">
    <source>
        <dbReference type="ARBA" id="ARBA00022801"/>
    </source>
</evidence>
<evidence type="ECO:0000313" key="15">
    <source>
        <dbReference type="EMBL" id="MDI4650426.1"/>
    </source>
</evidence>
<evidence type="ECO:0000256" key="7">
    <source>
        <dbReference type="ARBA" id="ARBA00023235"/>
    </source>
</evidence>
<evidence type="ECO:0000313" key="16">
    <source>
        <dbReference type="Proteomes" id="UP001161691"/>
    </source>
</evidence>
<feature type="binding site" evidence="10">
    <location>
        <begin position="44"/>
        <end position="51"/>
    </location>
    <ligand>
        <name>ATP</name>
        <dbReference type="ChEBI" id="CHEBI:30616"/>
    </ligand>
</feature>
<dbReference type="RefSeq" id="WP_282913272.1">
    <property type="nucleotide sequence ID" value="NZ_JAGRPV010000002.1"/>
</dbReference>
<evidence type="ECO:0000259" key="14">
    <source>
        <dbReference type="PROSITE" id="PS51217"/>
    </source>
</evidence>
<reference evidence="15" key="1">
    <citation type="submission" date="2023-04" db="EMBL/GenBank/DDBJ databases">
        <title>Comparative genomic analysis of Cohnella hashimotonis sp. nov., isolated from the International Space Station.</title>
        <authorList>
            <person name="Venkateswaran K."/>
            <person name="Simpson A."/>
        </authorList>
    </citation>
    <scope>NUCLEOTIDE SEQUENCE</scope>
    <source>
        <strain evidence="15">F6_2S_P_1</strain>
    </source>
</reference>
<organism evidence="15 16">
    <name type="scientific">Cohnella hashimotonis</name>
    <dbReference type="NCBI Taxonomy" id="2826895"/>
    <lineage>
        <taxon>Bacteria</taxon>
        <taxon>Bacillati</taxon>
        <taxon>Bacillota</taxon>
        <taxon>Bacilli</taxon>
        <taxon>Bacillales</taxon>
        <taxon>Paenibacillaceae</taxon>
        <taxon>Cohnella</taxon>
    </lineage>
</organism>
<dbReference type="PROSITE" id="PS51198">
    <property type="entry name" value="UVRD_HELICASE_ATP_BIND"/>
    <property type="match status" value="1"/>
</dbReference>
<dbReference type="PANTHER" id="PTHR11070">
    <property type="entry name" value="UVRD / RECB / PCRA DNA HELICASE FAMILY MEMBER"/>
    <property type="match status" value="1"/>
</dbReference>
<dbReference type="NCBIfam" id="TIGR01073">
    <property type="entry name" value="pcrA"/>
    <property type="match status" value="1"/>
</dbReference>
<comment type="catalytic activity">
    <reaction evidence="9 11">
        <text>ATP + H2O = ADP + phosphate + H(+)</text>
        <dbReference type="Rhea" id="RHEA:13065"/>
        <dbReference type="ChEBI" id="CHEBI:15377"/>
        <dbReference type="ChEBI" id="CHEBI:15378"/>
        <dbReference type="ChEBI" id="CHEBI:30616"/>
        <dbReference type="ChEBI" id="CHEBI:43474"/>
        <dbReference type="ChEBI" id="CHEBI:456216"/>
        <dbReference type="EC" id="5.6.2.4"/>
    </reaction>
</comment>
<sequence>MFFEPAQPSSSSGTAFNIDEAVNRLNPKQREAAVATDGPLLIMAGAGSGKTRVLTHRIAYLIAKRIAAPWSILAITFTNKAAREMQDRVSKLIGASGRDVWVSTFHSMSVRILRRDIERIGFGSNFSILDSADQLSVIRGVMKEQNIDTKKFEPKAVQAMISGAKNELLSPEQYEARAGDYFQTIAAKVYTQYQRRLKANNSLDFDDLILLTIQLFREVPEVLEFYQNKFRYIHVDEYQDTNKAQYMICKMLAAKHHNICVVGDSDQSIYRWRGADITNILNFEADYPEARTILLEQNYRSTSNILEAANQVIKNNMGRKPKNLWTDSPGGDKITVYQGDSEHGEGYFVAGEIRKNRQNGRRYDHHAILYRTNAMSRVMEEILIKSEIPYQIVGGTKFYDRKEIKDILAYLRLISNPDDDISLNRIINVPKRALGDTTMGKVQEEAQRQGISIYKLISQGEGLLGDGLYHLDIQARAKAALSEFSGLIANLTAMVEYLSVTELTEKMLEMSGYRMELQRENTIESQARLENIEEFLSVTQEFENRNEDKSLVAFLTDLALIADIDSMGDDEDDKEKGDAVVLMTMHSAKGLEFPVVFIVGMEEGIFPGSRAFMDNDEMEEERRLAYVGITRAEKKLYLTCAQSRLLYGRTAANAPSRFLEEIPDSLKEAVEMRGGRIGGSFGGFGSRLGGGRGPGAGGSFGGGGYGGGSAQSGFGARPQAGGFGGAAAGGFGSRPQAGGAPGGARPAGQAPASFGIGARPAAAPQPAAGGGQGLSVAAGDKVQHAKWGVGTVVAVKGSGSDTELNIAFPAPVGLKRLLAAFAPVTKI</sequence>
<dbReference type="Gene3D" id="3.40.50.300">
    <property type="entry name" value="P-loop containing nucleotide triphosphate hydrolases"/>
    <property type="match status" value="2"/>
</dbReference>
<dbReference type="CDD" id="cd18807">
    <property type="entry name" value="SF1_C_UvrD"/>
    <property type="match status" value="1"/>
</dbReference>
<dbReference type="EC" id="5.6.2.4" evidence="11"/>
<dbReference type="InterPro" id="IPR000212">
    <property type="entry name" value="DNA_helicase_UvrD/REP"/>
</dbReference>
<evidence type="ECO:0000256" key="2">
    <source>
        <dbReference type="ARBA" id="ARBA00022741"/>
    </source>
</evidence>
<dbReference type="CDD" id="cd17932">
    <property type="entry name" value="DEXQc_UvrD"/>
    <property type="match status" value="1"/>
</dbReference>
<evidence type="ECO:0000259" key="13">
    <source>
        <dbReference type="PROSITE" id="PS51198"/>
    </source>
</evidence>
<dbReference type="InterPro" id="IPR013986">
    <property type="entry name" value="DExx_box_DNA_helicase_dom_sf"/>
</dbReference>
<feature type="compositionally biased region" description="Low complexity" evidence="12">
    <location>
        <begin position="733"/>
        <end position="767"/>
    </location>
</feature>
<dbReference type="InterPro" id="IPR005751">
    <property type="entry name" value="ATP-dep_DNA_helicase_PcrA"/>
</dbReference>
<dbReference type="InterPro" id="IPR027417">
    <property type="entry name" value="P-loop_NTPase"/>
</dbReference>
<evidence type="ECO:0000256" key="6">
    <source>
        <dbReference type="ARBA" id="ARBA00023125"/>
    </source>
</evidence>
<dbReference type="InterPro" id="IPR014016">
    <property type="entry name" value="UvrD-like_ATP-bd"/>
</dbReference>
<dbReference type="Pfam" id="PF00580">
    <property type="entry name" value="UvrD-helicase"/>
    <property type="match status" value="1"/>
</dbReference>